<sequence>MKVIKIHPGGRAAVVDAPIPRLRPDCVMVKTVTVSLNPVDWKTISFVPGTDGCTAGSDFAGVVRKVGSKVTNFKVGDRVAGWAHGGNVGSPEDGSFADYVVAKQGIMLKIPAGVGFEQAATLGVGISTVGLGLFRRLELPMPTQPVSRSLPLLVYGGSTATGTLAVQFAKLSGLEVITTCSPHNFTMVRDLGADAVFDYKSPNVGSNIRELTRNGLYHAFDCISTDDSARICADALSDDTASTKPMYSALLYCAFPRKDVWVNVTVAQTIFGDSFTKPELGPEHFPADTGDYEFGQAFWKMAEGLLSEGKFKVHPSDARGGGLEGVLKGLEELKLGNVRGKKLVYNLPISGQTGATKG</sequence>
<organism evidence="4 5">
    <name type="scientific">Diaporthe vaccinii</name>
    <dbReference type="NCBI Taxonomy" id="105482"/>
    <lineage>
        <taxon>Eukaryota</taxon>
        <taxon>Fungi</taxon>
        <taxon>Dikarya</taxon>
        <taxon>Ascomycota</taxon>
        <taxon>Pezizomycotina</taxon>
        <taxon>Sordariomycetes</taxon>
        <taxon>Sordariomycetidae</taxon>
        <taxon>Diaporthales</taxon>
        <taxon>Diaporthaceae</taxon>
        <taxon>Diaporthe</taxon>
        <taxon>Diaporthe eres species complex</taxon>
    </lineage>
</organism>
<dbReference type="SUPFAM" id="SSF50129">
    <property type="entry name" value="GroES-like"/>
    <property type="match status" value="1"/>
</dbReference>
<dbReference type="InterPro" id="IPR036291">
    <property type="entry name" value="NAD(P)-bd_dom_sf"/>
</dbReference>
<dbReference type="Gene3D" id="3.90.180.10">
    <property type="entry name" value="Medium-chain alcohol dehydrogenases, catalytic domain"/>
    <property type="match status" value="1"/>
</dbReference>
<dbReference type="PANTHER" id="PTHR45348:SF2">
    <property type="entry name" value="ZINC-TYPE ALCOHOL DEHYDROGENASE-LIKE PROTEIN C2E1P3.01"/>
    <property type="match status" value="1"/>
</dbReference>
<reference evidence="4 5" key="1">
    <citation type="submission" date="2024-03" db="EMBL/GenBank/DDBJ databases">
        <title>A high-quality draft genome sequence of Diaporthe vaccinii, a causative agent of upright dieback and viscid rot disease in cranberry plants.</title>
        <authorList>
            <person name="Sarrasin M."/>
            <person name="Lang B.F."/>
            <person name="Burger G."/>
        </authorList>
    </citation>
    <scope>NUCLEOTIDE SEQUENCE [LARGE SCALE GENOMIC DNA]</scope>
    <source>
        <strain evidence="4 5">IS7</strain>
    </source>
</reference>
<dbReference type="SMART" id="SM00829">
    <property type="entry name" value="PKS_ER"/>
    <property type="match status" value="1"/>
</dbReference>
<protein>
    <recommendedName>
        <fullName evidence="3">Enoyl reductase (ER) domain-containing protein</fullName>
    </recommendedName>
</protein>
<dbReference type="InterPro" id="IPR020843">
    <property type="entry name" value="ER"/>
</dbReference>
<evidence type="ECO:0000313" key="4">
    <source>
        <dbReference type="EMBL" id="KAL2279291.1"/>
    </source>
</evidence>
<evidence type="ECO:0000256" key="1">
    <source>
        <dbReference type="ARBA" id="ARBA00008072"/>
    </source>
</evidence>
<evidence type="ECO:0000259" key="3">
    <source>
        <dbReference type="SMART" id="SM00829"/>
    </source>
</evidence>
<dbReference type="Pfam" id="PF08240">
    <property type="entry name" value="ADH_N"/>
    <property type="match status" value="1"/>
</dbReference>
<dbReference type="SUPFAM" id="SSF51735">
    <property type="entry name" value="NAD(P)-binding Rossmann-fold domains"/>
    <property type="match status" value="1"/>
</dbReference>
<dbReference type="Proteomes" id="UP001600888">
    <property type="component" value="Unassembled WGS sequence"/>
</dbReference>
<evidence type="ECO:0000256" key="2">
    <source>
        <dbReference type="ARBA" id="ARBA00023002"/>
    </source>
</evidence>
<comment type="similarity">
    <text evidence="1">Belongs to the zinc-containing alcohol dehydrogenase family.</text>
</comment>
<dbReference type="Pfam" id="PF00107">
    <property type="entry name" value="ADH_zinc_N"/>
    <property type="match status" value="1"/>
</dbReference>
<gene>
    <name evidence="4" type="ORF">FJTKL_13501</name>
</gene>
<accession>A0ABR4EA19</accession>
<evidence type="ECO:0000313" key="5">
    <source>
        <dbReference type="Proteomes" id="UP001600888"/>
    </source>
</evidence>
<comment type="caution">
    <text evidence="4">The sequence shown here is derived from an EMBL/GenBank/DDBJ whole genome shotgun (WGS) entry which is preliminary data.</text>
</comment>
<keyword evidence="5" id="KW-1185">Reference proteome</keyword>
<feature type="domain" description="Enoyl reductase (ER)" evidence="3">
    <location>
        <begin position="9"/>
        <end position="344"/>
    </location>
</feature>
<dbReference type="CDD" id="cd08249">
    <property type="entry name" value="enoyl_reductase_like"/>
    <property type="match status" value="1"/>
</dbReference>
<dbReference type="EMBL" id="JBAWTH010000077">
    <property type="protein sequence ID" value="KAL2279291.1"/>
    <property type="molecule type" value="Genomic_DNA"/>
</dbReference>
<dbReference type="InterPro" id="IPR013154">
    <property type="entry name" value="ADH-like_N"/>
</dbReference>
<dbReference type="InterPro" id="IPR013149">
    <property type="entry name" value="ADH-like_C"/>
</dbReference>
<keyword evidence="2" id="KW-0560">Oxidoreductase</keyword>
<name>A0ABR4EA19_9PEZI</name>
<dbReference type="InterPro" id="IPR011032">
    <property type="entry name" value="GroES-like_sf"/>
</dbReference>
<proteinExistence type="inferred from homology"/>
<dbReference type="Gene3D" id="3.40.50.720">
    <property type="entry name" value="NAD(P)-binding Rossmann-like Domain"/>
    <property type="match status" value="1"/>
</dbReference>
<dbReference type="PANTHER" id="PTHR45348">
    <property type="entry name" value="HYPOTHETICAL OXIDOREDUCTASE (EUROFUNG)"/>
    <property type="match status" value="1"/>
</dbReference>
<dbReference type="InterPro" id="IPR047122">
    <property type="entry name" value="Trans-enoyl_RdTase-like"/>
</dbReference>